<dbReference type="Proteomes" id="UP000265768">
    <property type="component" value="Unassembled WGS sequence"/>
</dbReference>
<comment type="caution">
    <text evidence="2">The sequence shown here is derived from an EMBL/GenBank/DDBJ whole genome shotgun (WGS) entry which is preliminary data.</text>
</comment>
<dbReference type="EMBL" id="QZEY01000003">
    <property type="protein sequence ID" value="RJL33068.1"/>
    <property type="molecule type" value="Genomic_DNA"/>
</dbReference>
<evidence type="ECO:0000313" key="2">
    <source>
        <dbReference type="EMBL" id="RJL33068.1"/>
    </source>
</evidence>
<proteinExistence type="predicted"/>
<accession>A0A3A4AZI3</accession>
<evidence type="ECO:0000313" key="3">
    <source>
        <dbReference type="Proteomes" id="UP000265768"/>
    </source>
</evidence>
<gene>
    <name evidence="2" type="ORF">D5H75_09405</name>
</gene>
<keyword evidence="1" id="KW-0732">Signal</keyword>
<dbReference type="AlphaFoldDB" id="A0A3A4AZI3"/>
<organism evidence="2 3">
    <name type="scientific">Bailinhaonella thermotolerans</name>
    <dbReference type="NCBI Taxonomy" id="1070861"/>
    <lineage>
        <taxon>Bacteria</taxon>
        <taxon>Bacillati</taxon>
        <taxon>Actinomycetota</taxon>
        <taxon>Actinomycetes</taxon>
        <taxon>Streptosporangiales</taxon>
        <taxon>Streptosporangiaceae</taxon>
        <taxon>Bailinhaonella</taxon>
    </lineage>
</organism>
<name>A0A3A4AZI3_9ACTN</name>
<reference evidence="2 3" key="1">
    <citation type="submission" date="2018-09" db="EMBL/GenBank/DDBJ databases">
        <title>YIM 75507 draft genome.</title>
        <authorList>
            <person name="Tang S."/>
            <person name="Feng Y."/>
        </authorList>
    </citation>
    <scope>NUCLEOTIDE SEQUENCE [LARGE SCALE GENOMIC DNA]</scope>
    <source>
        <strain evidence="2 3">YIM 75507</strain>
    </source>
</reference>
<feature type="chain" id="PRO_5038972474" description="Secreted protein" evidence="1">
    <location>
        <begin position="27"/>
        <end position="171"/>
    </location>
</feature>
<dbReference type="PROSITE" id="PS51257">
    <property type="entry name" value="PROKAR_LIPOPROTEIN"/>
    <property type="match status" value="1"/>
</dbReference>
<sequence length="171" mass="17765">MWNRLSRKAGSVRAPALAIAAAALIAAGCSPDTEPGGGKQQATGKTPYEQSLAFAKCMRANGHPGFLDPGPDGAFPNENGSLGRDTPQFKKASAACGHVTPGRPQAGDFKKEYQGLLKYAACMRRNGVSAFPDPVLEEHGVGFTGEPVDENSPAFKAAHQTCRSLAPGGVK</sequence>
<dbReference type="OrthoDB" id="7949713at2"/>
<evidence type="ECO:0000256" key="1">
    <source>
        <dbReference type="SAM" id="SignalP"/>
    </source>
</evidence>
<keyword evidence="3" id="KW-1185">Reference proteome</keyword>
<protein>
    <recommendedName>
        <fullName evidence="4">Secreted protein</fullName>
    </recommendedName>
</protein>
<feature type="signal peptide" evidence="1">
    <location>
        <begin position="1"/>
        <end position="26"/>
    </location>
</feature>
<evidence type="ECO:0008006" key="4">
    <source>
        <dbReference type="Google" id="ProtNLM"/>
    </source>
</evidence>
<dbReference type="RefSeq" id="WP_119926027.1">
    <property type="nucleotide sequence ID" value="NZ_QZEY01000003.1"/>
</dbReference>